<dbReference type="AlphaFoldDB" id="A0A9P0I1C7"/>
<evidence type="ECO:0000256" key="4">
    <source>
        <dbReference type="ARBA" id="ARBA00023157"/>
    </source>
</evidence>
<evidence type="ECO:0000256" key="7">
    <source>
        <dbReference type="SAM" id="SignalP"/>
    </source>
</evidence>
<dbReference type="EMBL" id="LR824546">
    <property type="protein sequence ID" value="CAH1637245.1"/>
    <property type="molecule type" value="Genomic_DNA"/>
</dbReference>
<keyword evidence="5" id="KW-0325">Glycoprotein</keyword>
<dbReference type="Gene3D" id="2.170.140.10">
    <property type="entry name" value="Chitin binding domain"/>
    <property type="match status" value="2"/>
</dbReference>
<keyword evidence="1" id="KW-0147">Chitin-binding</keyword>
<dbReference type="Pfam" id="PF01607">
    <property type="entry name" value="CBM_14"/>
    <property type="match status" value="2"/>
</dbReference>
<keyword evidence="10" id="KW-1185">Reference proteome</keyword>
<accession>A0A9P0I1C7</accession>
<dbReference type="InterPro" id="IPR036508">
    <property type="entry name" value="Chitin-bd_dom_sf"/>
</dbReference>
<dbReference type="GO" id="GO:0005576">
    <property type="term" value="C:extracellular region"/>
    <property type="evidence" value="ECO:0007669"/>
    <property type="project" value="InterPro"/>
</dbReference>
<dbReference type="PANTHER" id="PTHR23301">
    <property type="entry name" value="CHITIN BINDING PERITROPHIN-A"/>
    <property type="match status" value="1"/>
</dbReference>
<organism evidence="9 10">
    <name type="scientific">Spodoptera littoralis</name>
    <name type="common">Egyptian cotton leafworm</name>
    <dbReference type="NCBI Taxonomy" id="7109"/>
    <lineage>
        <taxon>Eukaryota</taxon>
        <taxon>Metazoa</taxon>
        <taxon>Ecdysozoa</taxon>
        <taxon>Arthropoda</taxon>
        <taxon>Hexapoda</taxon>
        <taxon>Insecta</taxon>
        <taxon>Pterygota</taxon>
        <taxon>Neoptera</taxon>
        <taxon>Endopterygota</taxon>
        <taxon>Lepidoptera</taxon>
        <taxon>Glossata</taxon>
        <taxon>Ditrysia</taxon>
        <taxon>Noctuoidea</taxon>
        <taxon>Noctuidae</taxon>
        <taxon>Amphipyrinae</taxon>
        <taxon>Spodoptera</taxon>
    </lineage>
</organism>
<dbReference type="Proteomes" id="UP001153321">
    <property type="component" value="Chromosome 15"/>
</dbReference>
<feature type="domain" description="Chitin-binding type-2" evidence="8">
    <location>
        <begin position="25"/>
        <end position="86"/>
    </location>
</feature>
<evidence type="ECO:0000256" key="6">
    <source>
        <dbReference type="SAM" id="MobiDB-lite"/>
    </source>
</evidence>
<dbReference type="InterPro" id="IPR051940">
    <property type="entry name" value="Chitin_bind-dev_reg"/>
</dbReference>
<feature type="signal peptide" evidence="7">
    <location>
        <begin position="1"/>
        <end position="25"/>
    </location>
</feature>
<keyword evidence="2 7" id="KW-0732">Signal</keyword>
<evidence type="ECO:0000313" key="10">
    <source>
        <dbReference type="Proteomes" id="UP001153321"/>
    </source>
</evidence>
<dbReference type="GO" id="GO:0008061">
    <property type="term" value="F:chitin binding"/>
    <property type="evidence" value="ECO:0007669"/>
    <property type="project" value="UniProtKB-KW"/>
</dbReference>
<keyword evidence="3" id="KW-0677">Repeat</keyword>
<dbReference type="SUPFAM" id="SSF57625">
    <property type="entry name" value="Invertebrate chitin-binding proteins"/>
    <property type="match status" value="2"/>
</dbReference>
<keyword evidence="4" id="KW-1015">Disulfide bond</keyword>
<evidence type="ECO:0000256" key="5">
    <source>
        <dbReference type="ARBA" id="ARBA00023180"/>
    </source>
</evidence>
<protein>
    <recommendedName>
        <fullName evidence="8">Chitin-binding type-2 domain-containing protein</fullName>
    </recommendedName>
</protein>
<reference evidence="9" key="1">
    <citation type="submission" date="2022-02" db="EMBL/GenBank/DDBJ databases">
        <authorList>
            <person name="King R."/>
        </authorList>
    </citation>
    <scope>NUCLEOTIDE SEQUENCE</scope>
</reference>
<dbReference type="SMART" id="SM00494">
    <property type="entry name" value="ChtBD2"/>
    <property type="match status" value="2"/>
</dbReference>
<dbReference type="PROSITE" id="PS50940">
    <property type="entry name" value="CHIT_BIND_II"/>
    <property type="match status" value="2"/>
</dbReference>
<evidence type="ECO:0000313" key="9">
    <source>
        <dbReference type="EMBL" id="CAH1637245.1"/>
    </source>
</evidence>
<evidence type="ECO:0000256" key="3">
    <source>
        <dbReference type="ARBA" id="ARBA00022737"/>
    </source>
</evidence>
<gene>
    <name evidence="9" type="ORF">SPLIT_LOCUS2606</name>
</gene>
<evidence type="ECO:0000259" key="8">
    <source>
        <dbReference type="PROSITE" id="PS50940"/>
    </source>
</evidence>
<proteinExistence type="predicted"/>
<dbReference type="PANTHER" id="PTHR23301:SF0">
    <property type="entry name" value="CHITIN-BINDING TYPE-2 DOMAIN-CONTAINING PROTEIN-RELATED"/>
    <property type="match status" value="1"/>
</dbReference>
<feature type="chain" id="PRO_5040512009" description="Chitin-binding type-2 domain-containing protein" evidence="7">
    <location>
        <begin position="26"/>
        <end position="184"/>
    </location>
</feature>
<sequence>MKIFLFLGIIALLVIVCAAVGRAQSQECPKEQETNWEIELLLRHEDCDKFYKCTFGKPVAMSCPPDLWFNLEEWRCDWPRNVDCEDRNIPAQSTTTSSTTTSITASSTTPTPPTCTTFVPRPPSLPNGCPIDPSIHWLLPHPTDCSAFYHCVWGRLVLRHCPANLHFNAKIQICDWPSNASCQV</sequence>
<feature type="region of interest" description="Disordered" evidence="6">
    <location>
        <begin position="89"/>
        <end position="113"/>
    </location>
</feature>
<evidence type="ECO:0000256" key="1">
    <source>
        <dbReference type="ARBA" id="ARBA00022669"/>
    </source>
</evidence>
<name>A0A9P0I1C7_SPOLI</name>
<evidence type="ECO:0000256" key="2">
    <source>
        <dbReference type="ARBA" id="ARBA00022729"/>
    </source>
</evidence>
<feature type="domain" description="Chitin-binding type-2" evidence="8">
    <location>
        <begin position="126"/>
        <end position="184"/>
    </location>
</feature>
<dbReference type="InterPro" id="IPR002557">
    <property type="entry name" value="Chitin-bd_dom"/>
</dbReference>
<feature type="compositionally biased region" description="Low complexity" evidence="6">
    <location>
        <begin position="93"/>
        <end position="113"/>
    </location>
</feature>